<evidence type="ECO:0000256" key="1">
    <source>
        <dbReference type="SAM" id="MobiDB-lite"/>
    </source>
</evidence>
<reference evidence="3" key="1">
    <citation type="submission" date="2022-01" db="EMBL/GenBank/DDBJ databases">
        <authorList>
            <person name="King R."/>
        </authorList>
    </citation>
    <scope>NUCLEOTIDE SEQUENCE</scope>
</reference>
<accession>A0A9P0J579</accession>
<gene>
    <name evidence="3" type="ORF">CHIRRI_LOCUS11721</name>
</gene>
<dbReference type="GO" id="GO:0016020">
    <property type="term" value="C:membrane"/>
    <property type="evidence" value="ECO:0007669"/>
    <property type="project" value="TreeGrafter"/>
</dbReference>
<keyword evidence="2" id="KW-0812">Transmembrane</keyword>
<evidence type="ECO:0000313" key="3">
    <source>
        <dbReference type="EMBL" id="CAH1729623.1"/>
    </source>
</evidence>
<feature type="region of interest" description="Disordered" evidence="1">
    <location>
        <begin position="131"/>
        <end position="162"/>
    </location>
</feature>
<sequence>MDLKSFTLRALLVSSILSIILASPTTITAPPITKNTVTDEKDDLKQFLGHCLHKGNVSKCLKNRIVELIDEAITNNDEWSANFFSMKISLNKNPEFKELEPSADQSRTFEDVISQKLKSLMESRVVQVRLSDEDANNDAGKNSNEPNQPEARKKKDGKHGNHMMMMSGMAVMAMMIQLFLSKVAFLSGAALLIAKIALLFSTLSGLKKSGGSGGAEHVVYSADIAKQGWQRSIQSITPTIPQAQMPHTDEELAYRGHPAMTSYDGV</sequence>
<evidence type="ECO:0000313" key="4">
    <source>
        <dbReference type="Proteomes" id="UP001153620"/>
    </source>
</evidence>
<dbReference type="Pfam" id="PF07898">
    <property type="entry name" value="DUF1676"/>
    <property type="match status" value="1"/>
</dbReference>
<dbReference type="PANTHER" id="PTHR21879">
    <property type="entry name" value="FI03362P-RELATED-RELATED"/>
    <property type="match status" value="1"/>
</dbReference>
<dbReference type="EMBL" id="OU895879">
    <property type="protein sequence ID" value="CAH1729623.1"/>
    <property type="molecule type" value="Genomic_DNA"/>
</dbReference>
<keyword evidence="4" id="KW-1185">Reference proteome</keyword>
<protein>
    <recommendedName>
        <fullName evidence="5">Osiris</fullName>
    </recommendedName>
</protein>
<feature type="transmembrane region" description="Helical" evidence="2">
    <location>
        <begin position="6"/>
        <end position="27"/>
    </location>
</feature>
<evidence type="ECO:0008006" key="5">
    <source>
        <dbReference type="Google" id="ProtNLM"/>
    </source>
</evidence>
<proteinExistence type="predicted"/>
<evidence type="ECO:0000256" key="2">
    <source>
        <dbReference type="SAM" id="Phobius"/>
    </source>
</evidence>
<feature type="transmembrane region" description="Helical" evidence="2">
    <location>
        <begin position="186"/>
        <end position="206"/>
    </location>
</feature>
<feature type="compositionally biased region" description="Basic residues" evidence="1">
    <location>
        <begin position="152"/>
        <end position="161"/>
    </location>
</feature>
<dbReference type="PANTHER" id="PTHR21879:SF24">
    <property type="entry name" value="OSIRIS 10B"/>
    <property type="match status" value="1"/>
</dbReference>
<dbReference type="Proteomes" id="UP001153620">
    <property type="component" value="Chromosome 3"/>
</dbReference>
<dbReference type="InterPro" id="IPR012464">
    <property type="entry name" value="DUF1676"/>
</dbReference>
<name>A0A9P0J579_9DIPT</name>
<reference evidence="3" key="2">
    <citation type="submission" date="2022-10" db="EMBL/GenBank/DDBJ databases">
        <authorList>
            <consortium name="ENA_rothamsted_submissions"/>
            <consortium name="culmorum"/>
            <person name="King R."/>
        </authorList>
    </citation>
    <scope>NUCLEOTIDE SEQUENCE</scope>
</reference>
<organism evidence="3 4">
    <name type="scientific">Chironomus riparius</name>
    <dbReference type="NCBI Taxonomy" id="315576"/>
    <lineage>
        <taxon>Eukaryota</taxon>
        <taxon>Metazoa</taxon>
        <taxon>Ecdysozoa</taxon>
        <taxon>Arthropoda</taxon>
        <taxon>Hexapoda</taxon>
        <taxon>Insecta</taxon>
        <taxon>Pterygota</taxon>
        <taxon>Neoptera</taxon>
        <taxon>Endopterygota</taxon>
        <taxon>Diptera</taxon>
        <taxon>Nematocera</taxon>
        <taxon>Chironomoidea</taxon>
        <taxon>Chironomidae</taxon>
        <taxon>Chironominae</taxon>
        <taxon>Chironomus</taxon>
    </lineage>
</organism>
<keyword evidence="2" id="KW-1133">Transmembrane helix</keyword>
<keyword evidence="2" id="KW-0472">Membrane</keyword>
<dbReference type="AlphaFoldDB" id="A0A9P0J579"/>
<dbReference type="OrthoDB" id="6159439at2759"/>